<dbReference type="EMBL" id="CP040899">
    <property type="protein sequence ID" value="QDB79518.1"/>
    <property type="molecule type" value="Genomic_DNA"/>
</dbReference>
<dbReference type="Pfam" id="PF13649">
    <property type="entry name" value="Methyltransf_25"/>
    <property type="match status" value="1"/>
</dbReference>
<gene>
    <name evidence="2" type="ORF">FE251_09125</name>
</gene>
<dbReference type="InterPro" id="IPR050508">
    <property type="entry name" value="Methyltransf_Superfamily"/>
</dbReference>
<sequence>MEDRHELAVGLVAAREPAAVLEVGCGPGATMARLAGRLPRARFVGIDRSATAIARATARLGEVVGSGRVELRQCALADLDVPDASVDAALAVDVNLFWTSAAVSELAALRRVLRPGGVLHLVFHTPAPGPRVLPRAGRTLERGGWRVTGVAGHGALAALTAAPPA</sequence>
<organism evidence="2 3">
    <name type="scientific">Georgenia wutianyii</name>
    <dbReference type="NCBI Taxonomy" id="2585135"/>
    <lineage>
        <taxon>Bacteria</taxon>
        <taxon>Bacillati</taxon>
        <taxon>Actinomycetota</taxon>
        <taxon>Actinomycetes</taxon>
        <taxon>Micrococcales</taxon>
        <taxon>Bogoriellaceae</taxon>
        <taxon>Georgenia</taxon>
    </lineage>
</organism>
<dbReference type="Proteomes" id="UP000313948">
    <property type="component" value="Chromosome"/>
</dbReference>
<protein>
    <submittedName>
        <fullName evidence="2">Class I SAM-dependent methyltransferase</fullName>
    </submittedName>
</protein>
<keyword evidence="2" id="KW-0489">Methyltransferase</keyword>
<keyword evidence="3" id="KW-1185">Reference proteome</keyword>
<dbReference type="GO" id="GO:0032259">
    <property type="term" value="P:methylation"/>
    <property type="evidence" value="ECO:0007669"/>
    <property type="project" value="UniProtKB-KW"/>
</dbReference>
<evidence type="ECO:0000313" key="2">
    <source>
        <dbReference type="EMBL" id="QDB79518.1"/>
    </source>
</evidence>
<evidence type="ECO:0000313" key="3">
    <source>
        <dbReference type="Proteomes" id="UP000313948"/>
    </source>
</evidence>
<dbReference type="Gene3D" id="3.40.50.150">
    <property type="entry name" value="Vaccinia Virus protein VP39"/>
    <property type="match status" value="1"/>
</dbReference>
<dbReference type="InterPro" id="IPR029063">
    <property type="entry name" value="SAM-dependent_MTases_sf"/>
</dbReference>
<dbReference type="PANTHER" id="PTHR42912">
    <property type="entry name" value="METHYLTRANSFERASE"/>
    <property type="match status" value="1"/>
</dbReference>
<dbReference type="InterPro" id="IPR041698">
    <property type="entry name" value="Methyltransf_25"/>
</dbReference>
<feature type="domain" description="Methyltransferase" evidence="1">
    <location>
        <begin position="20"/>
        <end position="117"/>
    </location>
</feature>
<dbReference type="GO" id="GO:0008168">
    <property type="term" value="F:methyltransferase activity"/>
    <property type="evidence" value="ECO:0007669"/>
    <property type="project" value="UniProtKB-KW"/>
</dbReference>
<dbReference type="RefSeq" id="WP_139071124.1">
    <property type="nucleotide sequence ID" value="NZ_CP040899.1"/>
</dbReference>
<dbReference type="CDD" id="cd02440">
    <property type="entry name" value="AdoMet_MTases"/>
    <property type="match status" value="1"/>
</dbReference>
<name>A0ABX5VMT3_9MICO</name>
<evidence type="ECO:0000259" key="1">
    <source>
        <dbReference type="Pfam" id="PF13649"/>
    </source>
</evidence>
<accession>A0ABX5VMT3</accession>
<keyword evidence="2" id="KW-0808">Transferase</keyword>
<dbReference type="SUPFAM" id="SSF53335">
    <property type="entry name" value="S-adenosyl-L-methionine-dependent methyltransferases"/>
    <property type="match status" value="1"/>
</dbReference>
<reference evidence="2 3" key="1">
    <citation type="submission" date="2019-05" db="EMBL/GenBank/DDBJ databases">
        <title>Georgenia *** sp. nov., and Georgenia *** sp. nov., isolated from the intestinal contents of plateau pika (Ochotona curzoniae) in the Qinghai-Tibet plateau of China.</title>
        <authorList>
            <person name="Tian Z."/>
        </authorList>
    </citation>
    <scope>NUCLEOTIDE SEQUENCE [LARGE SCALE GENOMIC DNA]</scope>
    <source>
        <strain evidence="2 3">Z294</strain>
    </source>
</reference>
<proteinExistence type="predicted"/>